<proteinExistence type="predicted"/>
<dbReference type="Pfam" id="PF04536">
    <property type="entry name" value="TPM_phosphatase"/>
    <property type="match status" value="1"/>
</dbReference>
<sequence length="160" mass="18235">MKKTILYILIVSLVIISCKTKTEEFSETNQSVVQDYAQIFSKTETDSLSKKIIDFEQFSTNEICVYTIDSIPNDETALYHATKIAEDLSVGKKEKDNGLLILISKYDRQIAIATGYSTEKIITDYMCKTIIENTIVPQFKNGNYYEGINNALDSIMTKWK</sequence>
<dbReference type="PROSITE" id="PS51257">
    <property type="entry name" value="PROKAR_LIPOPROTEIN"/>
    <property type="match status" value="1"/>
</dbReference>
<keyword evidence="3" id="KW-1185">Reference proteome</keyword>
<name>A0ABS4BRK2_9FLAO</name>
<dbReference type="PANTHER" id="PTHR30373:SF2">
    <property type="entry name" value="UPF0603 PROTEIN YGCG"/>
    <property type="match status" value="1"/>
</dbReference>
<reference evidence="2 3" key="1">
    <citation type="submission" date="2021-04" db="EMBL/GenBank/DDBJ databases">
        <title>Mariniflexile gromovii gen. nov., sp. nov., a gliding bacterium isolated from the sea urchin Strongylocentrotus intermedius.</title>
        <authorList>
            <person name="Ko S."/>
            <person name="Le V."/>
            <person name="Ahn C.-Y."/>
            <person name="Oh H.-M."/>
        </authorList>
    </citation>
    <scope>NUCLEOTIDE SEQUENCE [LARGE SCALE GENOMIC DNA]</scope>
    <source>
        <strain evidence="2 3">KCTC 12570</strain>
    </source>
</reference>
<evidence type="ECO:0000259" key="1">
    <source>
        <dbReference type="Pfam" id="PF04536"/>
    </source>
</evidence>
<comment type="caution">
    <text evidence="2">The sequence shown here is derived from an EMBL/GenBank/DDBJ whole genome shotgun (WGS) entry which is preliminary data.</text>
</comment>
<dbReference type="EMBL" id="JAGJCB010000003">
    <property type="protein sequence ID" value="MBP0903213.1"/>
    <property type="molecule type" value="Genomic_DNA"/>
</dbReference>
<dbReference type="Proteomes" id="UP000670776">
    <property type="component" value="Unassembled WGS sequence"/>
</dbReference>
<accession>A0ABS4BRK2</accession>
<protein>
    <submittedName>
        <fullName evidence="2">TPM domain-containing protein</fullName>
    </submittedName>
</protein>
<feature type="domain" description="TPM" evidence="1">
    <location>
        <begin position="33"/>
        <end position="157"/>
    </location>
</feature>
<dbReference type="PANTHER" id="PTHR30373">
    <property type="entry name" value="UPF0603 PROTEIN YGCG"/>
    <property type="match status" value="1"/>
</dbReference>
<gene>
    <name evidence="2" type="ORF">J8H85_05180</name>
</gene>
<dbReference type="Gene3D" id="3.10.310.50">
    <property type="match status" value="1"/>
</dbReference>
<organism evidence="2 3">
    <name type="scientific">Mariniflexile gromovii</name>
    <dbReference type="NCBI Taxonomy" id="362523"/>
    <lineage>
        <taxon>Bacteria</taxon>
        <taxon>Pseudomonadati</taxon>
        <taxon>Bacteroidota</taxon>
        <taxon>Flavobacteriia</taxon>
        <taxon>Flavobacteriales</taxon>
        <taxon>Flavobacteriaceae</taxon>
        <taxon>Mariniflexile</taxon>
    </lineage>
</organism>
<dbReference type="RefSeq" id="WP_209653306.1">
    <property type="nucleotide sequence ID" value="NZ_JAGJCB010000003.1"/>
</dbReference>
<evidence type="ECO:0000313" key="2">
    <source>
        <dbReference type="EMBL" id="MBP0903213.1"/>
    </source>
</evidence>
<evidence type="ECO:0000313" key="3">
    <source>
        <dbReference type="Proteomes" id="UP000670776"/>
    </source>
</evidence>
<dbReference type="InterPro" id="IPR007621">
    <property type="entry name" value="TPM_dom"/>
</dbReference>